<dbReference type="STRING" id="84035.SAMN05660742_11650"/>
<dbReference type="Pfam" id="PF07833">
    <property type="entry name" value="Cu_amine_oxidN1"/>
    <property type="match status" value="1"/>
</dbReference>
<keyword evidence="1" id="KW-0732">Signal</keyword>
<protein>
    <submittedName>
        <fullName evidence="3">Copper amine oxidase N-terminal domain-containing protein</fullName>
    </submittedName>
</protein>
<evidence type="ECO:0000313" key="4">
    <source>
        <dbReference type="Proteomes" id="UP000199662"/>
    </source>
</evidence>
<dbReference type="RefSeq" id="WP_177177615.1">
    <property type="nucleotide sequence ID" value="NZ_FNZK01000016.1"/>
</dbReference>
<dbReference type="Proteomes" id="UP000199662">
    <property type="component" value="Unassembled WGS sequence"/>
</dbReference>
<gene>
    <name evidence="3" type="ORF">SAMN05660742_11650</name>
</gene>
<reference evidence="3 4" key="1">
    <citation type="submission" date="2016-10" db="EMBL/GenBank/DDBJ databases">
        <authorList>
            <person name="de Groot N.N."/>
        </authorList>
    </citation>
    <scope>NUCLEOTIDE SEQUENCE [LARGE SCALE GENOMIC DNA]</scope>
    <source>
        <strain evidence="3 4">DSM 2179</strain>
    </source>
</reference>
<dbReference type="Gene3D" id="3.30.457.10">
    <property type="entry name" value="Copper amine oxidase-like, N-terminal domain"/>
    <property type="match status" value="1"/>
</dbReference>
<feature type="chain" id="PRO_5011639710" evidence="1">
    <location>
        <begin position="28"/>
        <end position="187"/>
    </location>
</feature>
<keyword evidence="4" id="KW-1185">Reference proteome</keyword>
<dbReference type="InterPro" id="IPR012854">
    <property type="entry name" value="Cu_amine_oxidase-like_N"/>
</dbReference>
<evidence type="ECO:0000259" key="2">
    <source>
        <dbReference type="Pfam" id="PF07833"/>
    </source>
</evidence>
<accession>A0A1H7BGA1</accession>
<evidence type="ECO:0000313" key="3">
    <source>
        <dbReference type="EMBL" id="SEJ75974.1"/>
    </source>
</evidence>
<dbReference type="InterPro" id="IPR036582">
    <property type="entry name" value="Mao_N_sf"/>
</dbReference>
<sequence length="187" mass="19670">MKRFYTSVLCFAVILSISIAAAPPAFAATASVQKKASIKAAVSTPQKLSIAYYTLQVNGQDIDLAGINIYTKGTTILVPLRKSAEALGFTLTWNPKTKSTELDNGTIKTSITVGSNAYAYTSSNAIGISEPITLGSAPIMIGGNTYIPITLYNILYNNPGTIQITDTSLNIKKPATTIKTGTGEAAL</sequence>
<evidence type="ECO:0000256" key="1">
    <source>
        <dbReference type="SAM" id="SignalP"/>
    </source>
</evidence>
<proteinExistence type="predicted"/>
<feature type="signal peptide" evidence="1">
    <location>
        <begin position="1"/>
        <end position="27"/>
    </location>
</feature>
<dbReference type="EMBL" id="FNZK01000016">
    <property type="protein sequence ID" value="SEJ75974.1"/>
    <property type="molecule type" value="Genomic_DNA"/>
</dbReference>
<dbReference type="SUPFAM" id="SSF55383">
    <property type="entry name" value="Copper amine oxidase, domain N"/>
    <property type="match status" value="1"/>
</dbReference>
<organism evidence="3 4">
    <name type="scientific">Propionispira arboris</name>
    <dbReference type="NCBI Taxonomy" id="84035"/>
    <lineage>
        <taxon>Bacteria</taxon>
        <taxon>Bacillati</taxon>
        <taxon>Bacillota</taxon>
        <taxon>Negativicutes</taxon>
        <taxon>Selenomonadales</taxon>
        <taxon>Selenomonadaceae</taxon>
        <taxon>Propionispira</taxon>
    </lineage>
</organism>
<name>A0A1H7BGA1_9FIRM</name>
<feature type="domain" description="Copper amine oxidase-like N-terminal" evidence="2">
    <location>
        <begin position="56"/>
        <end position="150"/>
    </location>
</feature>
<dbReference type="AlphaFoldDB" id="A0A1H7BGA1"/>